<dbReference type="EnsemblMetazoa" id="Aqu2.1.04148_001">
    <property type="protein sequence ID" value="Aqu2.1.04148_001"/>
    <property type="gene ID" value="Aqu2.1.04148"/>
</dbReference>
<keyword evidence="1" id="KW-0677">Repeat</keyword>
<evidence type="ECO:0000313" key="3">
    <source>
        <dbReference type="EnsemblMetazoa" id="Aqu2.1.04148_001"/>
    </source>
</evidence>
<feature type="repeat" description="NHL" evidence="2">
    <location>
        <begin position="43"/>
        <end position="88"/>
    </location>
</feature>
<dbReference type="PANTHER" id="PTHR24104:SF25">
    <property type="entry name" value="PROTEIN LIN-41"/>
    <property type="match status" value="1"/>
</dbReference>
<dbReference type="SUPFAM" id="SSF101898">
    <property type="entry name" value="NHL repeat"/>
    <property type="match status" value="1"/>
</dbReference>
<name>A0A1X7SPY9_AMPQE</name>
<organism evidence="3">
    <name type="scientific">Amphimedon queenslandica</name>
    <name type="common">Sponge</name>
    <dbReference type="NCBI Taxonomy" id="400682"/>
    <lineage>
        <taxon>Eukaryota</taxon>
        <taxon>Metazoa</taxon>
        <taxon>Porifera</taxon>
        <taxon>Demospongiae</taxon>
        <taxon>Heteroscleromorpha</taxon>
        <taxon>Haplosclerida</taxon>
        <taxon>Niphatidae</taxon>
        <taxon>Amphimedon</taxon>
    </lineage>
</organism>
<dbReference type="GO" id="GO:0008270">
    <property type="term" value="F:zinc ion binding"/>
    <property type="evidence" value="ECO:0007669"/>
    <property type="project" value="UniProtKB-KW"/>
</dbReference>
<sequence>MNNDRIQVLNPDLTFSHLFGSKGSANGHFEYLRDIAIDIGKFAGQFGTKGSGPGQLNKPVGITIDTAATGLVYVSEWINHRISVFTSDGVFVRKFGIYGSNIGQFKNPYRSNFDKNGLFYVCDWSNNRLVVY</sequence>
<reference evidence="3" key="1">
    <citation type="submission" date="2017-05" db="UniProtKB">
        <authorList>
            <consortium name="EnsemblMetazoa"/>
        </authorList>
    </citation>
    <scope>IDENTIFICATION</scope>
</reference>
<evidence type="ECO:0000256" key="2">
    <source>
        <dbReference type="PROSITE-ProRule" id="PRU00504"/>
    </source>
</evidence>
<dbReference type="Gene3D" id="2.120.10.30">
    <property type="entry name" value="TolB, C-terminal domain"/>
    <property type="match status" value="2"/>
</dbReference>
<dbReference type="InterPro" id="IPR050952">
    <property type="entry name" value="TRIM-NHL_E3_ligases"/>
</dbReference>
<evidence type="ECO:0008006" key="4">
    <source>
        <dbReference type="Google" id="ProtNLM"/>
    </source>
</evidence>
<protein>
    <recommendedName>
        <fullName evidence="4">6-bladed beta-propeller</fullName>
    </recommendedName>
</protein>
<evidence type="ECO:0000256" key="1">
    <source>
        <dbReference type="ARBA" id="ARBA00022737"/>
    </source>
</evidence>
<proteinExistence type="predicted"/>
<dbReference type="PANTHER" id="PTHR24104">
    <property type="entry name" value="E3 UBIQUITIN-PROTEIN LIGASE NHLRC1-RELATED"/>
    <property type="match status" value="1"/>
</dbReference>
<dbReference type="InParanoid" id="A0A1X7SPY9"/>
<dbReference type="InterPro" id="IPR001258">
    <property type="entry name" value="NHL_repeat"/>
</dbReference>
<accession>A0A1X7SPY9</accession>
<dbReference type="AlphaFoldDB" id="A0A1X7SPY9"/>
<dbReference type="InterPro" id="IPR011042">
    <property type="entry name" value="6-blade_b-propeller_TolB-like"/>
</dbReference>
<dbReference type="PROSITE" id="PS51125">
    <property type="entry name" value="NHL"/>
    <property type="match status" value="1"/>
</dbReference>
<dbReference type="eggNOG" id="KOG2177">
    <property type="taxonomic scope" value="Eukaryota"/>
</dbReference>
<dbReference type="STRING" id="400682.A0A1X7SPY9"/>